<keyword evidence="8" id="KW-0067">ATP-binding</keyword>
<evidence type="ECO:0000313" key="13">
    <source>
        <dbReference type="Proteomes" id="UP000215256"/>
    </source>
</evidence>
<dbReference type="PROSITE" id="PS00211">
    <property type="entry name" value="ABC_TRANSPORTER_1"/>
    <property type="match status" value="1"/>
</dbReference>
<gene>
    <name evidence="12" type="ORF">CES85_4687</name>
</gene>
<dbReference type="OrthoDB" id="39350at2"/>
<dbReference type="Pfam" id="PF00005">
    <property type="entry name" value="ABC_tran"/>
    <property type="match status" value="2"/>
</dbReference>
<dbReference type="EMBL" id="CP022603">
    <property type="protein sequence ID" value="ASV83904.1"/>
    <property type="molecule type" value="Genomic_DNA"/>
</dbReference>
<feature type="domain" description="ABC transporter" evidence="11">
    <location>
        <begin position="250"/>
        <end position="500"/>
    </location>
</feature>
<dbReference type="PANTHER" id="PTHR43790">
    <property type="entry name" value="CARBOHYDRATE TRANSPORT ATP-BINDING PROTEIN MG119-RELATED"/>
    <property type="match status" value="1"/>
</dbReference>
<dbReference type="GO" id="GO:0016887">
    <property type="term" value="F:ATP hydrolysis activity"/>
    <property type="evidence" value="ECO:0007669"/>
    <property type="project" value="InterPro"/>
</dbReference>
<evidence type="ECO:0000256" key="8">
    <source>
        <dbReference type="ARBA" id="ARBA00022840"/>
    </source>
</evidence>
<dbReference type="RefSeq" id="WP_095444775.1">
    <property type="nucleotide sequence ID" value="NZ_CP022603.1"/>
</dbReference>
<dbReference type="Proteomes" id="UP000215256">
    <property type="component" value="Chromosome 2"/>
</dbReference>
<keyword evidence="10" id="KW-0472">Membrane</keyword>
<dbReference type="SMART" id="SM00382">
    <property type="entry name" value="AAA"/>
    <property type="match status" value="2"/>
</dbReference>
<dbReference type="InterPro" id="IPR027417">
    <property type="entry name" value="P-loop_NTPase"/>
</dbReference>
<dbReference type="InterPro" id="IPR017871">
    <property type="entry name" value="ABC_transporter-like_CS"/>
</dbReference>
<reference evidence="12 13" key="1">
    <citation type="submission" date="2017-07" db="EMBL/GenBank/DDBJ databases">
        <title>Phylogenetic study on the rhizospheric bacterium Ochrobactrum sp. A44.</title>
        <authorList>
            <person name="Krzyzanowska D.M."/>
            <person name="Ossowicki A."/>
            <person name="Rajewska M."/>
            <person name="Maciag T."/>
            <person name="Kaczynski Z."/>
            <person name="Czerwicka M."/>
            <person name="Jafra S."/>
        </authorList>
    </citation>
    <scope>NUCLEOTIDE SEQUENCE [LARGE SCALE GENOMIC DNA]</scope>
    <source>
        <strain evidence="12 13">A44</strain>
    </source>
</reference>
<evidence type="ECO:0000256" key="6">
    <source>
        <dbReference type="ARBA" id="ARBA00022737"/>
    </source>
</evidence>
<keyword evidence="4" id="KW-1003">Cell membrane</keyword>
<evidence type="ECO:0000256" key="5">
    <source>
        <dbReference type="ARBA" id="ARBA00022597"/>
    </source>
</evidence>
<dbReference type="PANTHER" id="PTHR43790:SF3">
    <property type="entry name" value="D-ALLOSE IMPORT ATP-BINDING PROTEIN ALSA-RELATED"/>
    <property type="match status" value="1"/>
</dbReference>
<dbReference type="AlphaFoldDB" id="A0A248UB36"/>
<dbReference type="CDD" id="cd03215">
    <property type="entry name" value="ABC_Carb_Monos_II"/>
    <property type="match status" value="1"/>
</dbReference>
<dbReference type="InterPro" id="IPR050107">
    <property type="entry name" value="ABC_carbohydrate_import_ATPase"/>
</dbReference>
<dbReference type="Gene3D" id="3.40.50.300">
    <property type="entry name" value="P-loop containing nucleotide triphosphate hydrolases"/>
    <property type="match status" value="2"/>
</dbReference>
<sequence>MLTISGLTKSFGSVHALKGVDLEIHPGEVVGLVGENGAGKSTLMRILAGTQRPSAGTITRNGKPFAVNSPQQANEQGVAMVFQEQSLLLNLSIAQNIFLGQEQRFIRFGLVNWRKMNEAAVRHLKQVGIRADPASLAGDLSFAERQMVELAKALSLADRVDGDLIILLDEPTSVLEQSEIDILFERVRSLKSRASFVFVSHRLDEVLEISDRIYVMKDGQGVATMDAQGVNGADLHRIMVGREMHTEYYLESEQTEPSTQIALEARNLSCAGKYNNIDLALREGEILGIAGVIGSGREELIRSFFGFETPTSGEMFLNGKAVKLANPTEAVARGIGYIPSERRLEGLVMMMPISSNITLARLDVVEGPVGIQHHRETALAEDWIKKLSIRTPGPHALCQALSGGNQQKVVLAKWLTAGSRILILDHPTRGVDVGAKEEIFRLMRQLSREGYAIILIADTLEETIGLSHNILVMRDGEVTARIPAPTGAKPSQVQLVEHMV</sequence>
<accession>A0A248UB36</accession>
<dbReference type="InterPro" id="IPR003593">
    <property type="entry name" value="AAA+_ATPase"/>
</dbReference>
<dbReference type="KEGG" id="och:CES85_4687"/>
<keyword evidence="3" id="KW-0813">Transport</keyword>
<evidence type="ECO:0000256" key="9">
    <source>
        <dbReference type="ARBA" id="ARBA00022967"/>
    </source>
</evidence>
<dbReference type="GO" id="GO:0005524">
    <property type="term" value="F:ATP binding"/>
    <property type="evidence" value="ECO:0007669"/>
    <property type="project" value="UniProtKB-KW"/>
</dbReference>
<evidence type="ECO:0000259" key="11">
    <source>
        <dbReference type="PROSITE" id="PS50893"/>
    </source>
</evidence>
<evidence type="ECO:0000313" key="12">
    <source>
        <dbReference type="EMBL" id="ASV83904.1"/>
    </source>
</evidence>
<evidence type="ECO:0000256" key="4">
    <source>
        <dbReference type="ARBA" id="ARBA00022475"/>
    </source>
</evidence>
<dbReference type="CDD" id="cd03216">
    <property type="entry name" value="ABC_Carb_Monos_I"/>
    <property type="match status" value="1"/>
</dbReference>
<name>A0A248UB36_9HYPH</name>
<comment type="subcellular location">
    <subcellularLocation>
        <location evidence="1">Cell inner membrane</location>
    </subcellularLocation>
</comment>
<evidence type="ECO:0000256" key="2">
    <source>
        <dbReference type="ARBA" id="ARBA00005417"/>
    </source>
</evidence>
<feature type="domain" description="ABC transporter" evidence="11">
    <location>
        <begin position="2"/>
        <end position="243"/>
    </location>
</feature>
<dbReference type="GO" id="GO:0005886">
    <property type="term" value="C:plasma membrane"/>
    <property type="evidence" value="ECO:0007669"/>
    <property type="project" value="UniProtKB-SubCell"/>
</dbReference>
<dbReference type="InterPro" id="IPR003439">
    <property type="entry name" value="ABC_transporter-like_ATP-bd"/>
</dbReference>
<evidence type="ECO:0000256" key="10">
    <source>
        <dbReference type="ARBA" id="ARBA00023136"/>
    </source>
</evidence>
<evidence type="ECO:0000256" key="3">
    <source>
        <dbReference type="ARBA" id="ARBA00022448"/>
    </source>
</evidence>
<keyword evidence="7" id="KW-0547">Nucleotide-binding</keyword>
<organism evidence="12 13">
    <name type="scientific">Ochrobactrum quorumnocens</name>
    <dbReference type="NCBI Taxonomy" id="271865"/>
    <lineage>
        <taxon>Bacteria</taxon>
        <taxon>Pseudomonadati</taxon>
        <taxon>Pseudomonadota</taxon>
        <taxon>Alphaproteobacteria</taxon>
        <taxon>Hyphomicrobiales</taxon>
        <taxon>Brucellaceae</taxon>
        <taxon>Brucella/Ochrobactrum group</taxon>
        <taxon>Ochrobactrum</taxon>
    </lineage>
</organism>
<comment type="similarity">
    <text evidence="2">Belongs to the ABC transporter superfamily.</text>
</comment>
<evidence type="ECO:0000256" key="1">
    <source>
        <dbReference type="ARBA" id="ARBA00004533"/>
    </source>
</evidence>
<proteinExistence type="inferred from homology"/>
<dbReference type="SUPFAM" id="SSF52540">
    <property type="entry name" value="P-loop containing nucleoside triphosphate hydrolases"/>
    <property type="match status" value="2"/>
</dbReference>
<protein>
    <submittedName>
        <fullName evidence="12">ABC transporter family protein</fullName>
    </submittedName>
</protein>
<keyword evidence="5" id="KW-0762">Sugar transport</keyword>
<evidence type="ECO:0000256" key="7">
    <source>
        <dbReference type="ARBA" id="ARBA00022741"/>
    </source>
</evidence>
<dbReference type="PROSITE" id="PS50893">
    <property type="entry name" value="ABC_TRANSPORTER_2"/>
    <property type="match status" value="2"/>
</dbReference>
<keyword evidence="6" id="KW-0677">Repeat</keyword>
<keyword evidence="9" id="KW-1278">Translocase</keyword>